<feature type="transmembrane region" description="Helical" evidence="8">
    <location>
        <begin position="79"/>
        <end position="98"/>
    </location>
</feature>
<dbReference type="EMBL" id="VFQC01000001">
    <property type="protein sequence ID" value="TQN31920.1"/>
    <property type="molecule type" value="Genomic_DNA"/>
</dbReference>
<dbReference type="OrthoDB" id="5472127at2"/>
<reference evidence="9 10" key="1">
    <citation type="submission" date="2019-06" db="EMBL/GenBank/DDBJ databases">
        <title>Sequencing the genomes of 1000 actinobacteria strains.</title>
        <authorList>
            <person name="Klenk H.-P."/>
        </authorList>
    </citation>
    <scope>NUCLEOTIDE SEQUENCE [LARGE SCALE GENOMIC DNA]</scope>
    <source>
        <strain evidence="9 10">DSM 45015</strain>
    </source>
</reference>
<feature type="transmembrane region" description="Helical" evidence="8">
    <location>
        <begin position="131"/>
        <end position="150"/>
    </location>
</feature>
<feature type="transmembrane region" description="Helical" evidence="8">
    <location>
        <begin position="224"/>
        <end position="242"/>
    </location>
</feature>
<evidence type="ECO:0000256" key="6">
    <source>
        <dbReference type="ARBA" id="ARBA00022989"/>
    </source>
</evidence>
<feature type="transmembrane region" description="Helical" evidence="8">
    <location>
        <begin position="170"/>
        <end position="189"/>
    </location>
</feature>
<protein>
    <recommendedName>
        <fullName evidence="8">Probable membrane transporter protein</fullName>
    </recommendedName>
</protein>
<dbReference type="PANTHER" id="PTHR30269:SF37">
    <property type="entry name" value="MEMBRANE TRANSPORTER PROTEIN"/>
    <property type="match status" value="1"/>
</dbReference>
<gene>
    <name evidence="9" type="ORF">FHX37_1844</name>
</gene>
<comment type="subcellular location">
    <subcellularLocation>
        <location evidence="1 8">Cell membrane</location>
        <topology evidence="1 8">Multi-pass membrane protein</topology>
    </subcellularLocation>
</comment>
<evidence type="ECO:0000256" key="5">
    <source>
        <dbReference type="ARBA" id="ARBA00022692"/>
    </source>
</evidence>
<keyword evidence="10" id="KW-1185">Reference proteome</keyword>
<keyword evidence="4 8" id="KW-1003">Cell membrane</keyword>
<proteinExistence type="inferred from homology"/>
<dbReference type="InterPro" id="IPR052017">
    <property type="entry name" value="TSUP"/>
</dbReference>
<comment type="caution">
    <text evidence="9">The sequence shown here is derived from an EMBL/GenBank/DDBJ whole genome shotgun (WGS) entry which is preliminary data.</text>
</comment>
<feature type="transmembrane region" description="Helical" evidence="8">
    <location>
        <begin position="104"/>
        <end position="124"/>
    </location>
</feature>
<feature type="transmembrane region" description="Helical" evidence="8">
    <location>
        <begin position="12"/>
        <end position="43"/>
    </location>
</feature>
<name>A0A543NJH1_9ACTN</name>
<accession>A0A543NJH1</accession>
<dbReference type="InterPro" id="IPR002781">
    <property type="entry name" value="TM_pro_TauE-like"/>
</dbReference>
<sequence length="246" mass="24912">MPLSAVALPDMSFFLIAGTVVLIGATVQSSIGLGLGLIAAPVISFLEPSLMPGAILIATAVLPLLSLLAERRHVDWRGLAWGLPGRVPGSLTGAWIVAVLDPETLGAVVGSMVLVAVGLSLLSVRVPITPVSLFSAGAASGVTGTATSIGGPPLALLYQNESGPRVRATLAAFFLFGVGISLIVLTVTGQMGQREVWTGAVLVPCVIAGFLAGRPVRRVVDAGILRAALLAVVAVSGVVLIMRSLG</sequence>
<evidence type="ECO:0000256" key="1">
    <source>
        <dbReference type="ARBA" id="ARBA00004651"/>
    </source>
</evidence>
<evidence type="ECO:0000313" key="10">
    <source>
        <dbReference type="Proteomes" id="UP000317422"/>
    </source>
</evidence>
<evidence type="ECO:0000256" key="7">
    <source>
        <dbReference type="ARBA" id="ARBA00023136"/>
    </source>
</evidence>
<dbReference type="Pfam" id="PF01925">
    <property type="entry name" value="TauE"/>
    <property type="match status" value="1"/>
</dbReference>
<keyword evidence="6 8" id="KW-1133">Transmembrane helix</keyword>
<keyword evidence="7 8" id="KW-0472">Membrane</keyword>
<comment type="similarity">
    <text evidence="2 8">Belongs to the 4-toluene sulfonate uptake permease (TSUP) (TC 2.A.102) family.</text>
</comment>
<dbReference type="PANTHER" id="PTHR30269">
    <property type="entry name" value="TRANSMEMBRANE PROTEIN YFCA"/>
    <property type="match status" value="1"/>
</dbReference>
<organism evidence="9 10">
    <name type="scientific">Haloactinospora alba</name>
    <dbReference type="NCBI Taxonomy" id="405555"/>
    <lineage>
        <taxon>Bacteria</taxon>
        <taxon>Bacillati</taxon>
        <taxon>Actinomycetota</taxon>
        <taxon>Actinomycetes</taxon>
        <taxon>Streptosporangiales</taxon>
        <taxon>Nocardiopsidaceae</taxon>
        <taxon>Haloactinospora</taxon>
    </lineage>
</organism>
<evidence type="ECO:0000313" key="9">
    <source>
        <dbReference type="EMBL" id="TQN31920.1"/>
    </source>
</evidence>
<dbReference type="GO" id="GO:0005886">
    <property type="term" value="C:plasma membrane"/>
    <property type="evidence" value="ECO:0007669"/>
    <property type="project" value="UniProtKB-SubCell"/>
</dbReference>
<evidence type="ECO:0000256" key="2">
    <source>
        <dbReference type="ARBA" id="ARBA00009142"/>
    </source>
</evidence>
<dbReference type="Proteomes" id="UP000317422">
    <property type="component" value="Unassembled WGS sequence"/>
</dbReference>
<evidence type="ECO:0000256" key="8">
    <source>
        <dbReference type="RuleBase" id="RU363041"/>
    </source>
</evidence>
<keyword evidence="3" id="KW-0813">Transport</keyword>
<keyword evidence="5 8" id="KW-0812">Transmembrane</keyword>
<evidence type="ECO:0000256" key="4">
    <source>
        <dbReference type="ARBA" id="ARBA00022475"/>
    </source>
</evidence>
<evidence type="ECO:0000256" key="3">
    <source>
        <dbReference type="ARBA" id="ARBA00022448"/>
    </source>
</evidence>
<dbReference type="RefSeq" id="WP_141923499.1">
    <property type="nucleotide sequence ID" value="NZ_VFQC01000001.1"/>
</dbReference>
<feature type="transmembrane region" description="Helical" evidence="8">
    <location>
        <begin position="49"/>
        <end position="67"/>
    </location>
</feature>
<feature type="transmembrane region" description="Helical" evidence="8">
    <location>
        <begin position="196"/>
        <end position="212"/>
    </location>
</feature>
<dbReference type="AlphaFoldDB" id="A0A543NJH1"/>